<organism evidence="2 3">
    <name type="scientific">Leptothoe kymatousa TAU-MAC 1615</name>
    <dbReference type="NCBI Taxonomy" id="2364775"/>
    <lineage>
        <taxon>Bacteria</taxon>
        <taxon>Bacillati</taxon>
        <taxon>Cyanobacteriota</taxon>
        <taxon>Cyanophyceae</taxon>
        <taxon>Nodosilineales</taxon>
        <taxon>Cymatolegaceae</taxon>
        <taxon>Leptothoe</taxon>
        <taxon>Leptothoe kymatousa</taxon>
    </lineage>
</organism>
<feature type="region of interest" description="Disordered" evidence="1">
    <location>
        <begin position="49"/>
        <end position="83"/>
    </location>
</feature>
<dbReference type="Proteomes" id="UP001196661">
    <property type="component" value="Unassembled WGS sequence"/>
</dbReference>
<protein>
    <submittedName>
        <fullName evidence="2">Uncharacterized protein</fullName>
    </submittedName>
</protein>
<feature type="compositionally biased region" description="Basic and acidic residues" evidence="1">
    <location>
        <begin position="49"/>
        <end position="65"/>
    </location>
</feature>
<keyword evidence="3" id="KW-1185">Reference proteome</keyword>
<evidence type="ECO:0000256" key="1">
    <source>
        <dbReference type="SAM" id="MobiDB-lite"/>
    </source>
</evidence>
<accession>A0ABS5Y7E7</accession>
<gene>
    <name evidence="2" type="ORF">IXB28_15055</name>
</gene>
<dbReference type="EMBL" id="JADOER010000013">
    <property type="protein sequence ID" value="MBT9313531.1"/>
    <property type="molecule type" value="Genomic_DNA"/>
</dbReference>
<evidence type="ECO:0000313" key="3">
    <source>
        <dbReference type="Proteomes" id="UP001196661"/>
    </source>
</evidence>
<proteinExistence type="predicted"/>
<sequence>MPFIPLFIVISIFLATSKILQPNQQQFQPASKDYDDDRMLNQALIDYIARESRSQSRSDYGDKNRSKGSRQGSSHRKHSQLKR</sequence>
<reference evidence="2 3" key="1">
    <citation type="journal article" date="2021" name="Mar. Drugs">
        <title>Genome Reduction and Secondary Metabolism of the Marine Sponge-Associated Cyanobacterium Leptothoe.</title>
        <authorList>
            <person name="Konstantinou D."/>
            <person name="Popin R.V."/>
            <person name="Fewer D.P."/>
            <person name="Sivonen K."/>
            <person name="Gkelis S."/>
        </authorList>
    </citation>
    <scope>NUCLEOTIDE SEQUENCE [LARGE SCALE GENOMIC DNA]</scope>
    <source>
        <strain evidence="2 3">TAU-MAC 1615</strain>
    </source>
</reference>
<comment type="caution">
    <text evidence="2">The sequence shown here is derived from an EMBL/GenBank/DDBJ whole genome shotgun (WGS) entry which is preliminary data.</text>
</comment>
<evidence type="ECO:0000313" key="2">
    <source>
        <dbReference type="EMBL" id="MBT9313531.1"/>
    </source>
</evidence>
<name>A0ABS5Y7E7_9CYAN</name>
<feature type="compositionally biased region" description="Basic residues" evidence="1">
    <location>
        <begin position="73"/>
        <end position="83"/>
    </location>
</feature>